<comment type="caution">
    <text evidence="3">The sequence shown here is derived from an EMBL/GenBank/DDBJ whole genome shotgun (WGS) entry which is preliminary data.</text>
</comment>
<keyword evidence="4" id="KW-1185">Reference proteome</keyword>
<organism evidence="3 4">
    <name type="scientific">Aromatoleum toluvorans</name>
    <dbReference type="NCBI Taxonomy" id="92002"/>
    <lineage>
        <taxon>Bacteria</taxon>
        <taxon>Pseudomonadati</taxon>
        <taxon>Pseudomonadota</taxon>
        <taxon>Betaproteobacteria</taxon>
        <taxon>Rhodocyclales</taxon>
        <taxon>Rhodocyclaceae</taxon>
        <taxon>Aromatoleum</taxon>
    </lineage>
</organism>
<feature type="signal peptide" evidence="2">
    <location>
        <begin position="1"/>
        <end position="22"/>
    </location>
</feature>
<evidence type="ECO:0000256" key="1">
    <source>
        <dbReference type="SAM" id="MobiDB-lite"/>
    </source>
</evidence>
<accession>A0ABX1Q157</accession>
<dbReference type="Proteomes" id="UP000623795">
    <property type="component" value="Unassembled WGS sequence"/>
</dbReference>
<evidence type="ECO:0000313" key="4">
    <source>
        <dbReference type="Proteomes" id="UP000623795"/>
    </source>
</evidence>
<feature type="chain" id="PRO_5045932457" evidence="2">
    <location>
        <begin position="23"/>
        <end position="119"/>
    </location>
</feature>
<evidence type="ECO:0000256" key="2">
    <source>
        <dbReference type="SAM" id="SignalP"/>
    </source>
</evidence>
<sequence length="119" mass="12489">MYRFRRLLALLLIVALPAYAWAAVGLPEACGIQAVPTAQAAAPGHPCCASGQMGDDTSQQSDHGTPCKLGQQCKTGSLSVLPAAFPAPPLRAPYLLVADGESQVSARLPDAIWRPPRLL</sequence>
<name>A0ABX1Q157_9RHOO</name>
<dbReference type="RefSeq" id="WP_169257262.1">
    <property type="nucleotide sequence ID" value="NZ_WTVN01000030.1"/>
</dbReference>
<evidence type="ECO:0000313" key="3">
    <source>
        <dbReference type="EMBL" id="NMG45424.1"/>
    </source>
</evidence>
<proteinExistence type="predicted"/>
<keyword evidence="2" id="KW-0732">Signal</keyword>
<feature type="region of interest" description="Disordered" evidence="1">
    <location>
        <begin position="41"/>
        <end position="66"/>
    </location>
</feature>
<dbReference type="EMBL" id="WTVN01000030">
    <property type="protein sequence ID" value="NMG45424.1"/>
    <property type="molecule type" value="Genomic_DNA"/>
</dbReference>
<gene>
    <name evidence="3" type="ORF">GPA22_17050</name>
</gene>
<protein>
    <submittedName>
        <fullName evidence="3">Uncharacterized protein</fullName>
    </submittedName>
</protein>
<reference evidence="3 4" key="1">
    <citation type="submission" date="2019-12" db="EMBL/GenBank/DDBJ databases">
        <title>Comparative genomics gives insights into the taxonomy of the Azoarcus-Aromatoleum group and reveals separate origins of nif in the plant-associated Azoarcus and non-plant-associated Aromatoleum sub-groups.</title>
        <authorList>
            <person name="Lafos M."/>
            <person name="Maluk M."/>
            <person name="Batista M."/>
            <person name="Junghare M."/>
            <person name="Carmona M."/>
            <person name="Faoro H."/>
            <person name="Cruz L.M."/>
            <person name="Battistoni F."/>
            <person name="De Souza E."/>
            <person name="Pedrosa F."/>
            <person name="Chen W.-M."/>
            <person name="Poole P.S."/>
            <person name="Dixon R.A."/>
            <person name="James E.K."/>
        </authorList>
    </citation>
    <scope>NUCLEOTIDE SEQUENCE [LARGE SCALE GENOMIC DNA]</scope>
    <source>
        <strain evidence="3 4">Td21</strain>
    </source>
</reference>